<comment type="catalytic activity">
    <reaction evidence="6 9">
        <text>phosphonoacetaldehyde + H2O = acetaldehyde + phosphate + H(+)</text>
        <dbReference type="Rhea" id="RHEA:18905"/>
        <dbReference type="ChEBI" id="CHEBI:15343"/>
        <dbReference type="ChEBI" id="CHEBI:15377"/>
        <dbReference type="ChEBI" id="CHEBI:15378"/>
        <dbReference type="ChEBI" id="CHEBI:43474"/>
        <dbReference type="ChEBI" id="CHEBI:58383"/>
        <dbReference type="EC" id="3.11.1.1"/>
    </reaction>
</comment>
<dbReference type="EMBL" id="CP007784">
    <property type="protein sequence ID" value="AIO35432.1"/>
    <property type="molecule type" value="Genomic_DNA"/>
</dbReference>
<evidence type="ECO:0000256" key="1">
    <source>
        <dbReference type="ARBA" id="ARBA00011738"/>
    </source>
</evidence>
<keyword evidence="5 9" id="KW-0704">Schiff base</keyword>
<comment type="subunit">
    <text evidence="1 9">Homodimer.</text>
</comment>
<dbReference type="AlphaFoldDB" id="A0AAN0RWQ6"/>
<dbReference type="GO" id="GO:0050194">
    <property type="term" value="F:phosphonoacetaldehyde hydrolase activity"/>
    <property type="evidence" value="ECO:0007669"/>
    <property type="project" value="UniProtKB-UniRule"/>
</dbReference>
<dbReference type="KEGG" id="bcen:DM39_4565"/>
<dbReference type="Pfam" id="PF00702">
    <property type="entry name" value="Hydrolase"/>
    <property type="match status" value="1"/>
</dbReference>
<dbReference type="SFLD" id="SFLDS00003">
    <property type="entry name" value="Haloacid_Dehalogenase"/>
    <property type="match status" value="1"/>
</dbReference>
<dbReference type="NCBIfam" id="TIGR01422">
    <property type="entry name" value="phosphonatase"/>
    <property type="match status" value="1"/>
</dbReference>
<feature type="binding site" evidence="9">
    <location>
        <position position="40"/>
    </location>
    <ligand>
        <name>Mg(2+)</name>
        <dbReference type="ChEBI" id="CHEBI:18420"/>
    </ligand>
</feature>
<dbReference type="HAMAP" id="MF_01375">
    <property type="entry name" value="PhnX"/>
    <property type="match status" value="1"/>
</dbReference>
<evidence type="ECO:0000256" key="4">
    <source>
        <dbReference type="ARBA" id="ARBA00022842"/>
    </source>
</evidence>
<evidence type="ECO:0000256" key="9">
    <source>
        <dbReference type="HAMAP-Rule" id="MF_01375"/>
    </source>
</evidence>
<dbReference type="Proteomes" id="UP000029413">
    <property type="component" value="Chromosome 2"/>
</dbReference>
<feature type="active site" description="Schiff-base intermediate with substrate" evidence="9">
    <location>
        <position position="81"/>
    </location>
</feature>
<dbReference type="PANTHER" id="PTHR43434:SF19">
    <property type="entry name" value="PHOSPHONOACETALDEHYDE HYDROLASE"/>
    <property type="match status" value="1"/>
</dbReference>
<dbReference type="SUPFAM" id="SSF56784">
    <property type="entry name" value="HAD-like"/>
    <property type="match status" value="1"/>
</dbReference>
<dbReference type="GO" id="GO:0000287">
    <property type="term" value="F:magnesium ion binding"/>
    <property type="evidence" value="ECO:0007669"/>
    <property type="project" value="UniProtKB-UniRule"/>
</dbReference>
<sequence length="297" mass="31279">MNFVAEFHSAPVRDADKFVGAVPTPGQHDWRGPVTTVVFDWAGTVLDFGCMAPVAAFREVFSDAGVPVSVEEARAPMGAAKREHIEMMLAMPSVQARWAAHAGRASTERDVDALYAAFLRVDALNVSRHSALIPGALDTIAALRARGIAIGSTTGYPREVMKHLAPIAAANGYSPDFCCTVSDVARGRPWPDMCLANALALGAAHVQGCVVVDDSPTGLQAGRAAGMWTVGVVVTGNEIGLSQAEWQALDPAERDTRAAHARRTLRQAGAHFVIDGIADLPPVIDRIEAALAARAAA</sequence>
<accession>A0AAN0RWQ6</accession>
<dbReference type="Gene3D" id="3.40.50.1000">
    <property type="entry name" value="HAD superfamily/HAD-like"/>
    <property type="match status" value="1"/>
</dbReference>
<evidence type="ECO:0000256" key="8">
    <source>
        <dbReference type="ARBA" id="ARBA00066472"/>
    </source>
</evidence>
<dbReference type="NCBIfam" id="TIGR01509">
    <property type="entry name" value="HAD-SF-IA-v3"/>
    <property type="match status" value="1"/>
</dbReference>
<comment type="function">
    <text evidence="7 9">Involved in phosphonate degradation.</text>
</comment>
<proteinExistence type="inferred from homology"/>
<dbReference type="InterPro" id="IPR050155">
    <property type="entry name" value="HAD-like_hydrolase_sf"/>
</dbReference>
<feature type="active site" description="Nucleophile" evidence="9">
    <location>
        <position position="40"/>
    </location>
</feature>
<dbReference type="GO" id="GO:0019700">
    <property type="term" value="P:organic phosphonate catabolic process"/>
    <property type="evidence" value="ECO:0007669"/>
    <property type="project" value="InterPro"/>
</dbReference>
<dbReference type="InterPro" id="IPR023198">
    <property type="entry name" value="PGP-like_dom2"/>
</dbReference>
<dbReference type="SFLD" id="SFLDG01135">
    <property type="entry name" value="C1.5.6:_HAD__Beta-PGM__Phospha"/>
    <property type="match status" value="1"/>
</dbReference>
<dbReference type="GO" id="GO:0005829">
    <property type="term" value="C:cytosol"/>
    <property type="evidence" value="ECO:0007669"/>
    <property type="project" value="TreeGrafter"/>
</dbReference>
<evidence type="ECO:0000313" key="11">
    <source>
        <dbReference type="Proteomes" id="UP000029413"/>
    </source>
</evidence>
<keyword evidence="11" id="KW-1185">Reference proteome</keyword>
<dbReference type="PANTHER" id="PTHR43434">
    <property type="entry name" value="PHOSPHOGLYCOLATE PHOSPHATASE"/>
    <property type="match status" value="1"/>
</dbReference>
<evidence type="ECO:0000256" key="5">
    <source>
        <dbReference type="ARBA" id="ARBA00023270"/>
    </source>
</evidence>
<dbReference type="InterPro" id="IPR023214">
    <property type="entry name" value="HAD_sf"/>
</dbReference>
<reference evidence="10 11" key="1">
    <citation type="submission" date="2014-05" db="EMBL/GenBank/DDBJ databases">
        <authorList>
            <person name="Bishop-Lilly K.A."/>
            <person name="Broomall S.M."/>
            <person name="Chain P.S."/>
            <person name="Chertkov O."/>
            <person name="Coyne S.R."/>
            <person name="Daligault H.E."/>
            <person name="Davenport K.W."/>
            <person name="Erkkila T."/>
            <person name="Frey K.G."/>
            <person name="Gibbons H.S."/>
            <person name="Gu W."/>
            <person name="Jaissle J."/>
            <person name="Johnson S.L."/>
            <person name="Koroleva G.I."/>
            <person name="Ladner J.T."/>
            <person name="Lo C.-C."/>
            <person name="Minogue T.D."/>
            <person name="Munk C."/>
            <person name="Palacios G.F."/>
            <person name="Redden C.L."/>
            <person name="Rosenzweig C.N."/>
            <person name="Scholz M.B."/>
            <person name="Teshima H."/>
            <person name="Xu Y."/>
        </authorList>
    </citation>
    <scope>NUCLEOTIDE SEQUENCE [LARGE SCALE GENOMIC DNA]</scope>
    <source>
        <strain evidence="10 11">DDS 22E-1</strain>
    </source>
</reference>
<dbReference type="InterPro" id="IPR006323">
    <property type="entry name" value="Phosphonoacetald_hydro"/>
</dbReference>
<dbReference type="EC" id="3.11.1.1" evidence="8 9"/>
<evidence type="ECO:0000313" key="10">
    <source>
        <dbReference type="EMBL" id="AIO35432.1"/>
    </source>
</evidence>
<dbReference type="GO" id="GO:0008967">
    <property type="term" value="F:phosphoglycolate phosphatase activity"/>
    <property type="evidence" value="ECO:0007669"/>
    <property type="project" value="TreeGrafter"/>
</dbReference>
<keyword evidence="2 9" id="KW-0479">Metal-binding</keyword>
<evidence type="ECO:0000256" key="3">
    <source>
        <dbReference type="ARBA" id="ARBA00022801"/>
    </source>
</evidence>
<dbReference type="SFLD" id="SFLDG01129">
    <property type="entry name" value="C1.5:_HAD__Beta-PGM__Phosphata"/>
    <property type="match status" value="1"/>
</dbReference>
<name>A0AAN0RWQ6_9BURK</name>
<dbReference type="FunFam" id="1.10.150.240:FF:000006">
    <property type="entry name" value="Phosphonoacetaldehyde hydrolase"/>
    <property type="match status" value="1"/>
</dbReference>
<protein>
    <recommendedName>
        <fullName evidence="8 9">Phosphonoacetaldehyde hydrolase</fullName>
        <shortName evidence="9">Phosphonatase</shortName>
        <ecNumber evidence="8 9">3.11.1.1</ecNumber>
    </recommendedName>
    <alternativeName>
        <fullName evidence="9">Phosphonoacetaldehyde phosphonohydrolase</fullName>
    </alternativeName>
</protein>
<dbReference type="InterPro" id="IPR006439">
    <property type="entry name" value="HAD-SF_hydro_IA"/>
</dbReference>
<dbReference type="GO" id="GO:0006281">
    <property type="term" value="P:DNA repair"/>
    <property type="evidence" value="ECO:0007669"/>
    <property type="project" value="TreeGrafter"/>
</dbReference>
<comment type="cofactor">
    <cofactor evidence="9">
        <name>Mg(2+)</name>
        <dbReference type="ChEBI" id="CHEBI:18420"/>
    </cofactor>
    <text evidence="9">Binds 1 Mg(2+) ion per subunit.</text>
</comment>
<gene>
    <name evidence="9 10" type="primary">phnX</name>
    <name evidence="10" type="ORF">DM39_4565</name>
</gene>
<evidence type="ECO:0000256" key="2">
    <source>
        <dbReference type="ARBA" id="ARBA00022723"/>
    </source>
</evidence>
<dbReference type="Gene3D" id="1.10.150.240">
    <property type="entry name" value="Putative phosphatase, domain 2"/>
    <property type="match status" value="1"/>
</dbReference>
<keyword evidence="3 9" id="KW-0378">Hydrolase</keyword>
<comment type="similarity">
    <text evidence="9">Belongs to the HAD-like hydrolase superfamily. PhnX family.</text>
</comment>
<dbReference type="InterPro" id="IPR036412">
    <property type="entry name" value="HAD-like_sf"/>
</dbReference>
<feature type="binding site" evidence="9">
    <location>
        <position position="42"/>
    </location>
    <ligand>
        <name>Mg(2+)</name>
        <dbReference type="ChEBI" id="CHEBI:18420"/>
    </ligand>
</feature>
<organism evidence="10 11">
    <name type="scientific">Burkholderia cenocepacia</name>
    <dbReference type="NCBI Taxonomy" id="95486"/>
    <lineage>
        <taxon>Bacteria</taxon>
        <taxon>Pseudomonadati</taxon>
        <taxon>Pseudomonadota</taxon>
        <taxon>Betaproteobacteria</taxon>
        <taxon>Burkholderiales</taxon>
        <taxon>Burkholderiaceae</taxon>
        <taxon>Burkholderia</taxon>
        <taxon>Burkholderia cepacia complex</taxon>
    </lineage>
</organism>
<keyword evidence="4 9" id="KW-0460">Magnesium</keyword>
<evidence type="ECO:0000256" key="7">
    <source>
        <dbReference type="ARBA" id="ARBA00056573"/>
    </source>
</evidence>
<feature type="binding site" evidence="9">
    <location>
        <position position="214"/>
    </location>
    <ligand>
        <name>Mg(2+)</name>
        <dbReference type="ChEBI" id="CHEBI:18420"/>
    </ligand>
</feature>
<evidence type="ECO:0000256" key="6">
    <source>
        <dbReference type="ARBA" id="ARBA00052005"/>
    </source>
</evidence>